<dbReference type="InterPro" id="IPR003961">
    <property type="entry name" value="FN3_dom"/>
</dbReference>
<dbReference type="CDD" id="cd00063">
    <property type="entry name" value="FN3"/>
    <property type="match status" value="1"/>
</dbReference>
<protein>
    <recommendedName>
        <fullName evidence="1">Fibronectin type-III domain-containing protein</fullName>
    </recommendedName>
</protein>
<dbReference type="Pfam" id="PF00041">
    <property type="entry name" value="fn3"/>
    <property type="match status" value="1"/>
</dbReference>
<organism evidence="2 3">
    <name type="scientific">Geodia barretti</name>
    <name type="common">Barrett's horny sponge</name>
    <dbReference type="NCBI Taxonomy" id="519541"/>
    <lineage>
        <taxon>Eukaryota</taxon>
        <taxon>Metazoa</taxon>
        <taxon>Porifera</taxon>
        <taxon>Demospongiae</taxon>
        <taxon>Heteroscleromorpha</taxon>
        <taxon>Tetractinellida</taxon>
        <taxon>Astrophorina</taxon>
        <taxon>Geodiidae</taxon>
        <taxon>Geodia</taxon>
    </lineage>
</organism>
<evidence type="ECO:0000259" key="1">
    <source>
        <dbReference type="PROSITE" id="PS50853"/>
    </source>
</evidence>
<feature type="non-terminal residue" evidence="2">
    <location>
        <position position="130"/>
    </location>
</feature>
<dbReference type="EMBL" id="CASHTH010004489">
    <property type="protein sequence ID" value="CAI8058092.1"/>
    <property type="molecule type" value="Genomic_DNA"/>
</dbReference>
<gene>
    <name evidence="2" type="ORF">GBAR_LOCUS31589</name>
</gene>
<keyword evidence="3" id="KW-1185">Reference proteome</keyword>
<sequence>RVRGRETKGEYNCSIWNNIRYYLPRAKSNVSDTITVRVAGEPTDVEATISQHNNTHVNITVSWNPPAEDFTSYVIYYHSKEGPVTSVEVPKTKTNQQLNGLPRSDIYNISMVGLLTDNLPSRLVVANGDD</sequence>
<dbReference type="AlphaFoldDB" id="A0AA35XNA2"/>
<feature type="domain" description="Fibronectin type-III" evidence="1">
    <location>
        <begin position="41"/>
        <end position="130"/>
    </location>
</feature>
<proteinExistence type="predicted"/>
<reference evidence="2" key="1">
    <citation type="submission" date="2023-03" db="EMBL/GenBank/DDBJ databases">
        <authorList>
            <person name="Steffen K."/>
            <person name="Cardenas P."/>
        </authorList>
    </citation>
    <scope>NUCLEOTIDE SEQUENCE</scope>
</reference>
<evidence type="ECO:0000313" key="3">
    <source>
        <dbReference type="Proteomes" id="UP001174909"/>
    </source>
</evidence>
<name>A0AA35XNA2_GEOBA</name>
<dbReference type="InterPro" id="IPR036116">
    <property type="entry name" value="FN3_sf"/>
</dbReference>
<accession>A0AA35XNA2</accession>
<dbReference type="SUPFAM" id="SSF49265">
    <property type="entry name" value="Fibronectin type III"/>
    <property type="match status" value="1"/>
</dbReference>
<dbReference type="PROSITE" id="PS50853">
    <property type="entry name" value="FN3"/>
    <property type="match status" value="1"/>
</dbReference>
<dbReference type="Proteomes" id="UP001174909">
    <property type="component" value="Unassembled WGS sequence"/>
</dbReference>
<evidence type="ECO:0000313" key="2">
    <source>
        <dbReference type="EMBL" id="CAI8058092.1"/>
    </source>
</evidence>
<dbReference type="InterPro" id="IPR013783">
    <property type="entry name" value="Ig-like_fold"/>
</dbReference>
<dbReference type="Gene3D" id="2.60.40.10">
    <property type="entry name" value="Immunoglobulins"/>
    <property type="match status" value="1"/>
</dbReference>
<comment type="caution">
    <text evidence="2">The sequence shown here is derived from an EMBL/GenBank/DDBJ whole genome shotgun (WGS) entry which is preliminary data.</text>
</comment>